<sequence>MKFTHELQKAADTLVKEIMGAKPGESVVITCDTGSDMDVIDATARAAYSCGAKPVIIQTTMTKGNGKAADEELPLEPLIGALSAADIWIEMNTSWLFYSTAYEKSTLANKNMRYINLVETPADAMIRMVGGFDVQKLTPFMKEIAHLTNSGKEVRITTPNGTNVSFNIEPRHLMCCDSGDATVPGIHMMPGQINFVPNWETINGTITFDGTLTPPLGALEAPIHLTVEKGVIKQVTGTSKQASEFRDWLGSFDDPNMFRMAHVCYGLNPGAKLCGNIVEDERVWGCTEWGIGYVHPLDAPPHGIDAKSHCDGICLNSSVWVDGVQVLDTGKVVHPKLKEMLN</sequence>
<keyword evidence="1" id="KW-0479">Metal-binding</keyword>
<evidence type="ECO:0000313" key="2">
    <source>
        <dbReference type="EMBL" id="SMA50913.1"/>
    </source>
</evidence>
<name>A0A1X7ARY8_9GAMM</name>
<evidence type="ECO:0000313" key="3">
    <source>
        <dbReference type="Proteomes" id="UP000196573"/>
    </source>
</evidence>
<dbReference type="GO" id="GO:0006508">
    <property type="term" value="P:proteolysis"/>
    <property type="evidence" value="ECO:0007669"/>
    <property type="project" value="UniProtKB-KW"/>
</dbReference>
<dbReference type="Gene3D" id="3.40.1830.10">
    <property type="entry name" value="Thermophilic metalloprotease (M29)"/>
    <property type="match status" value="1"/>
</dbReference>
<keyword evidence="2" id="KW-0378">Hydrolase</keyword>
<protein>
    <submittedName>
        <fullName evidence="2">Thermophilic metalloprotease (M29)</fullName>
    </submittedName>
</protein>
<dbReference type="GO" id="GO:0008237">
    <property type="term" value="F:metallopeptidase activity"/>
    <property type="evidence" value="ECO:0007669"/>
    <property type="project" value="UniProtKB-KW"/>
</dbReference>
<dbReference type="InterPro" id="IPR035097">
    <property type="entry name" value="M29_N-terminal"/>
</dbReference>
<dbReference type="PANTHER" id="PTHR34448:SF1">
    <property type="entry name" value="BLL6088 PROTEIN"/>
    <property type="match status" value="1"/>
</dbReference>
<dbReference type="InterPro" id="IPR058739">
    <property type="entry name" value="NicX"/>
</dbReference>
<evidence type="ECO:0000256" key="1">
    <source>
        <dbReference type="ARBA" id="ARBA00022723"/>
    </source>
</evidence>
<dbReference type="Pfam" id="PF26233">
    <property type="entry name" value="NicX"/>
    <property type="match status" value="1"/>
</dbReference>
<dbReference type="RefSeq" id="WP_207626750.1">
    <property type="nucleotide sequence ID" value="NZ_CBCSCN010000021.1"/>
</dbReference>
<dbReference type="AlphaFoldDB" id="A0A1X7ARY8"/>
<keyword evidence="2" id="KW-0482">Metalloprotease</keyword>
<dbReference type="SUPFAM" id="SSF144052">
    <property type="entry name" value="Thermophilic metalloprotease-like"/>
    <property type="match status" value="1"/>
</dbReference>
<dbReference type="Proteomes" id="UP000196573">
    <property type="component" value="Unassembled WGS sequence"/>
</dbReference>
<proteinExistence type="predicted"/>
<reference evidence="2 3" key="1">
    <citation type="submission" date="2017-03" db="EMBL/GenBank/DDBJ databases">
        <authorList>
            <person name="Afonso C.L."/>
            <person name="Miller P.J."/>
            <person name="Scott M.A."/>
            <person name="Spackman E."/>
            <person name="Goraichik I."/>
            <person name="Dimitrov K.M."/>
            <person name="Suarez D.L."/>
            <person name="Swayne D.E."/>
        </authorList>
    </citation>
    <scope>NUCLEOTIDE SEQUENCE [LARGE SCALE GENOMIC DNA]</scope>
    <source>
        <strain evidence="2">SB41UT1</strain>
    </source>
</reference>
<dbReference type="InterPro" id="IPR052170">
    <property type="entry name" value="M29_Exopeptidase"/>
</dbReference>
<accession>A0A1X7ARY8</accession>
<keyword evidence="3" id="KW-1185">Reference proteome</keyword>
<keyword evidence="2" id="KW-0645">Protease</keyword>
<dbReference type="EMBL" id="FWPT01000020">
    <property type="protein sequence ID" value="SMA50913.1"/>
    <property type="molecule type" value="Genomic_DNA"/>
</dbReference>
<organism evidence="2 3">
    <name type="scientific">Parendozoicomonas haliclonae</name>
    <dbReference type="NCBI Taxonomy" id="1960125"/>
    <lineage>
        <taxon>Bacteria</taxon>
        <taxon>Pseudomonadati</taxon>
        <taxon>Pseudomonadota</taxon>
        <taxon>Gammaproteobacteria</taxon>
        <taxon>Oceanospirillales</taxon>
        <taxon>Endozoicomonadaceae</taxon>
        <taxon>Parendozoicomonas</taxon>
    </lineage>
</organism>
<dbReference type="PANTHER" id="PTHR34448">
    <property type="entry name" value="AMINOPEPTIDASE"/>
    <property type="match status" value="1"/>
</dbReference>
<dbReference type="GO" id="GO:0046872">
    <property type="term" value="F:metal ion binding"/>
    <property type="evidence" value="ECO:0007669"/>
    <property type="project" value="UniProtKB-KW"/>
</dbReference>
<gene>
    <name evidence="2" type="ORF">EHSB41UT_04731</name>
</gene>